<dbReference type="Pfam" id="PF22936">
    <property type="entry name" value="Pol_BBD"/>
    <property type="match status" value="1"/>
</dbReference>
<dbReference type="InterPro" id="IPR001584">
    <property type="entry name" value="Integrase_cat-core"/>
</dbReference>
<feature type="region of interest" description="Disordered" evidence="7">
    <location>
        <begin position="420"/>
        <end position="445"/>
    </location>
</feature>
<dbReference type="Gene3D" id="4.10.60.10">
    <property type="entry name" value="Zinc finger, CCHC-type"/>
    <property type="match status" value="1"/>
</dbReference>
<feature type="compositionally biased region" description="Polar residues" evidence="7">
    <location>
        <begin position="887"/>
        <end position="904"/>
    </location>
</feature>
<dbReference type="EMBL" id="BKCJ010001323">
    <property type="protein sequence ID" value="GEU40597.1"/>
    <property type="molecule type" value="Genomic_DNA"/>
</dbReference>
<evidence type="ECO:0000256" key="3">
    <source>
        <dbReference type="ARBA" id="ARBA00022750"/>
    </source>
</evidence>
<dbReference type="InterPro" id="IPR001878">
    <property type="entry name" value="Znf_CCHC"/>
</dbReference>
<sequence length="1394" mass="160732">MDEIQVDDKLYFIEEPVEIMDREVKRLKQSCISIIKVRWNSRRGHEFIWEREYQMQKKYPQLFPKSAPVADAIAEDDQDTAHMMAALKVPMLKPGKFEIWRMRIEQYIQMMDYPLWDVIENGSTLPKTQVVEGVETVMPITSVEDKAQKRLEEQIHPDDFEKMDLKWQMAMLTMRARRFLNNTGRKLNLNENEIVAFDKTKVECFNCHNRGHFARECRAPRVNNNRNKESIRRNVLVETTNSSALVSYNGLGGYDWSDQAKQGPNYALMAYSISISDFEKAKEKVRTAQREKDGIQLTVEKLENASKNINKLIDSQIVDNCKKGLGYNAVPPLHTGFFMPPKPDLSFIGLEELTSKPIVETLNAKTSEDVPKVVKKDNGAPFIKDWKSADEDESVPQPRIEMKTVKPSVAKVEFVKPKQQIQNARKNVKNVKKSRKSTNSKRGNQRKWNYMMSQRLKSNFEMYNKACYECGSFDHLQKECNYHQRKVQNQNVVKPVWNYNRRVNHKNFAKNTHPFPKRNIVPRAVLMKSGIKSVNAARQKISKAAVTVNTARPVNTAHPKTTMNATKPRPKAILNAVKGNEGNLQMDLQEKGVIDSRCSRHMTKNMSYLNDYEEIDRGYIAFGGNLKGGKITDKGTIKTGELDFENVYFVKENVYFVKELKFNLFSISQMCDKKNSVLFNDTECVVLSPDFKLTDVNHVLLRVLRKNNVYSVDLKNIIPKGDDYSRFTWVFFLSTKDETSGILKSFITRIENLVDHKVKVIRWDNGTEFKNRDMYNFCEMKGIMRHYSVARTPQALVPKPHNKTPYELLYGRTPTLSFMRPFGCLVTILNTIDHLGKFDGNDDEGFFVGYLLNSKAFRVFNSRTRIVEETLHIRFSENTPNNLVVAGTQSNGNAGTKDNNNAGQTRKEKEPGKYYILLPLWTADLPFPQEPKSSQDAGFKPSNNVGMKVNEFPRQENECKYQEGKDNVNSTNRVNAVSSTVNAANNEVNAVGRKSSIKLHDDLNIPELEDISIFKDLNEDVFDLSWIEAIQEELLQFKLQEVWTLVDLPYGKRAIHSKWVFMNKLDERGIVIRNKARLVAQGHTQEEGIDYDKVFAPIARIEAIRLYLAYALFKNFVVYQMDVKSAFLYGKIKKEVYVFQPSGFEDPKFPDKMYKVEKALYCLHQAPRAWYETLSTYLLDNGFQRGKIDKNLFIKRYKGDILLVQVYVDDIIFGSTKKELCTSFENLMHEKFQMSSIGELTFFLGLQVKQKPDGIFISQDKYIAEILKKFGFFEVKTTSTPMETQKPLLKDKDGEEVNVHICRSMIGSLRYLTSSRTNIMFATDNVIHIVETDIVKLVVEIESFGMSSDKFNEETGSYDELQPKQADMTYVYALNELHLHEVCVVPSKHEADQY</sequence>
<dbReference type="PANTHER" id="PTHR42648">
    <property type="entry name" value="TRANSPOSASE, PUTATIVE-RELATED"/>
    <property type="match status" value="1"/>
</dbReference>
<evidence type="ECO:0000256" key="2">
    <source>
        <dbReference type="ARBA" id="ARBA00022723"/>
    </source>
</evidence>
<dbReference type="InterPro" id="IPR013103">
    <property type="entry name" value="RVT_2"/>
</dbReference>
<gene>
    <name evidence="10" type="ORF">Tci_012575</name>
</gene>
<feature type="region of interest" description="Disordered" evidence="7">
    <location>
        <begin position="887"/>
        <end position="908"/>
    </location>
</feature>
<evidence type="ECO:0000259" key="8">
    <source>
        <dbReference type="PROSITE" id="PS50158"/>
    </source>
</evidence>
<dbReference type="InterPro" id="IPR012337">
    <property type="entry name" value="RNaseH-like_sf"/>
</dbReference>
<dbReference type="InterPro" id="IPR039537">
    <property type="entry name" value="Retrotran_Ty1/copia-like"/>
</dbReference>
<keyword evidence="2" id="KW-0479">Metal-binding</keyword>
<dbReference type="PROSITE" id="PS50158">
    <property type="entry name" value="ZF_CCHC"/>
    <property type="match status" value="2"/>
</dbReference>
<dbReference type="Pfam" id="PF07727">
    <property type="entry name" value="RVT_2"/>
    <property type="match status" value="1"/>
</dbReference>
<keyword evidence="4" id="KW-0378">Hydrolase</keyword>
<keyword evidence="5" id="KW-0863">Zinc-finger</keyword>
<feature type="coiled-coil region" evidence="6">
    <location>
        <begin position="278"/>
        <end position="305"/>
    </location>
</feature>
<proteinExistence type="predicted"/>
<feature type="compositionally biased region" description="Basic residues" evidence="7">
    <location>
        <begin position="426"/>
        <end position="445"/>
    </location>
</feature>
<evidence type="ECO:0000313" key="10">
    <source>
        <dbReference type="EMBL" id="GEU40597.1"/>
    </source>
</evidence>
<dbReference type="SUPFAM" id="SSF56672">
    <property type="entry name" value="DNA/RNA polymerases"/>
    <property type="match status" value="1"/>
</dbReference>
<dbReference type="Pfam" id="PF25597">
    <property type="entry name" value="SH3_retrovirus"/>
    <property type="match status" value="1"/>
</dbReference>
<keyword evidence="1" id="KW-0645">Protease</keyword>
<dbReference type="InterPro" id="IPR036875">
    <property type="entry name" value="Znf_CCHC_sf"/>
</dbReference>
<dbReference type="SMART" id="SM00343">
    <property type="entry name" value="ZnF_C2HC"/>
    <property type="match status" value="2"/>
</dbReference>
<dbReference type="InterPro" id="IPR057670">
    <property type="entry name" value="SH3_retrovirus"/>
</dbReference>
<dbReference type="SUPFAM" id="SSF57756">
    <property type="entry name" value="Retrovirus zinc finger-like domains"/>
    <property type="match status" value="1"/>
</dbReference>
<feature type="domain" description="CCHC-type" evidence="8">
    <location>
        <begin position="467"/>
        <end position="480"/>
    </location>
</feature>
<evidence type="ECO:0000256" key="1">
    <source>
        <dbReference type="ARBA" id="ARBA00022670"/>
    </source>
</evidence>
<dbReference type="InterPro" id="IPR036397">
    <property type="entry name" value="RNaseH_sf"/>
</dbReference>
<dbReference type="PANTHER" id="PTHR42648:SF32">
    <property type="entry name" value="RIBONUCLEASE H-LIKE DOMAIN, GAG-PRE-INTEGRASE DOMAIN PROTEIN-RELATED"/>
    <property type="match status" value="1"/>
</dbReference>
<dbReference type="InterPro" id="IPR054722">
    <property type="entry name" value="PolX-like_BBD"/>
</dbReference>
<evidence type="ECO:0000256" key="7">
    <source>
        <dbReference type="SAM" id="MobiDB-lite"/>
    </source>
</evidence>
<dbReference type="Pfam" id="PF00098">
    <property type="entry name" value="zf-CCHC"/>
    <property type="match status" value="1"/>
</dbReference>
<dbReference type="GO" id="GO:0006508">
    <property type="term" value="P:proteolysis"/>
    <property type="evidence" value="ECO:0007669"/>
    <property type="project" value="UniProtKB-KW"/>
</dbReference>
<dbReference type="InterPro" id="IPR043502">
    <property type="entry name" value="DNA/RNA_pol_sf"/>
</dbReference>
<dbReference type="GO" id="GO:0008270">
    <property type="term" value="F:zinc ion binding"/>
    <property type="evidence" value="ECO:0007669"/>
    <property type="project" value="UniProtKB-KW"/>
</dbReference>
<accession>A0A6L2JVL7</accession>
<feature type="domain" description="CCHC-type" evidence="8">
    <location>
        <begin position="204"/>
        <end position="218"/>
    </location>
</feature>
<keyword evidence="3" id="KW-0064">Aspartyl protease</keyword>
<dbReference type="Gene3D" id="3.30.420.10">
    <property type="entry name" value="Ribonuclease H-like superfamily/Ribonuclease H"/>
    <property type="match status" value="1"/>
</dbReference>
<evidence type="ECO:0000256" key="5">
    <source>
        <dbReference type="PROSITE-ProRule" id="PRU00047"/>
    </source>
</evidence>
<dbReference type="GO" id="GO:0015074">
    <property type="term" value="P:DNA integration"/>
    <property type="evidence" value="ECO:0007669"/>
    <property type="project" value="InterPro"/>
</dbReference>
<dbReference type="PROSITE" id="PS50994">
    <property type="entry name" value="INTEGRASE"/>
    <property type="match status" value="1"/>
</dbReference>
<protein>
    <submittedName>
        <fullName evidence="10">Retrovirus-related Pol polyprotein from transposon TNT 1-94</fullName>
    </submittedName>
</protein>
<keyword evidence="5" id="KW-0862">Zinc</keyword>
<dbReference type="GO" id="GO:0003676">
    <property type="term" value="F:nucleic acid binding"/>
    <property type="evidence" value="ECO:0007669"/>
    <property type="project" value="InterPro"/>
</dbReference>
<dbReference type="GO" id="GO:0004190">
    <property type="term" value="F:aspartic-type endopeptidase activity"/>
    <property type="evidence" value="ECO:0007669"/>
    <property type="project" value="UniProtKB-KW"/>
</dbReference>
<keyword evidence="6" id="KW-0175">Coiled coil</keyword>
<evidence type="ECO:0000256" key="4">
    <source>
        <dbReference type="ARBA" id="ARBA00022801"/>
    </source>
</evidence>
<comment type="caution">
    <text evidence="10">The sequence shown here is derived from an EMBL/GenBank/DDBJ whole genome shotgun (WGS) entry which is preliminary data.</text>
</comment>
<name>A0A6L2JVL7_TANCI</name>
<reference evidence="10" key="1">
    <citation type="journal article" date="2019" name="Sci. Rep.">
        <title>Draft genome of Tanacetum cinerariifolium, the natural source of mosquito coil.</title>
        <authorList>
            <person name="Yamashiro T."/>
            <person name="Shiraishi A."/>
            <person name="Satake H."/>
            <person name="Nakayama K."/>
        </authorList>
    </citation>
    <scope>NUCLEOTIDE SEQUENCE</scope>
</reference>
<evidence type="ECO:0000259" key="9">
    <source>
        <dbReference type="PROSITE" id="PS50994"/>
    </source>
</evidence>
<organism evidence="10">
    <name type="scientific">Tanacetum cinerariifolium</name>
    <name type="common">Dalmatian daisy</name>
    <name type="synonym">Chrysanthemum cinerariifolium</name>
    <dbReference type="NCBI Taxonomy" id="118510"/>
    <lineage>
        <taxon>Eukaryota</taxon>
        <taxon>Viridiplantae</taxon>
        <taxon>Streptophyta</taxon>
        <taxon>Embryophyta</taxon>
        <taxon>Tracheophyta</taxon>
        <taxon>Spermatophyta</taxon>
        <taxon>Magnoliopsida</taxon>
        <taxon>eudicotyledons</taxon>
        <taxon>Gunneridae</taxon>
        <taxon>Pentapetalae</taxon>
        <taxon>asterids</taxon>
        <taxon>campanulids</taxon>
        <taxon>Asterales</taxon>
        <taxon>Asteraceae</taxon>
        <taxon>Asteroideae</taxon>
        <taxon>Anthemideae</taxon>
        <taxon>Anthemidinae</taxon>
        <taxon>Tanacetum</taxon>
    </lineage>
</organism>
<feature type="domain" description="Integrase catalytic" evidence="9">
    <location>
        <begin position="685"/>
        <end position="795"/>
    </location>
</feature>
<dbReference type="SUPFAM" id="SSF53098">
    <property type="entry name" value="Ribonuclease H-like"/>
    <property type="match status" value="1"/>
</dbReference>
<evidence type="ECO:0000256" key="6">
    <source>
        <dbReference type="SAM" id="Coils"/>
    </source>
</evidence>